<dbReference type="GO" id="GO:0062026">
    <property type="term" value="P:negative regulation of SCF-dependent proteasomal ubiquitin-dependent catabolic process"/>
    <property type="evidence" value="ECO:0007669"/>
    <property type="project" value="TreeGrafter"/>
</dbReference>
<dbReference type="GO" id="GO:1990444">
    <property type="term" value="F:F-box domain binding"/>
    <property type="evidence" value="ECO:0007669"/>
    <property type="project" value="TreeGrafter"/>
</dbReference>
<keyword evidence="5" id="KW-1185">Reference proteome</keyword>
<dbReference type="InterPro" id="IPR020422">
    <property type="entry name" value="TYR_PHOSPHATASE_DUAL_dom"/>
</dbReference>
<evidence type="ECO:0000259" key="3">
    <source>
        <dbReference type="PROSITE" id="PS50056"/>
    </source>
</evidence>
<dbReference type="InterPro" id="IPR029021">
    <property type="entry name" value="Prot-tyrosine_phosphatase-like"/>
</dbReference>
<dbReference type="Pfam" id="PF00782">
    <property type="entry name" value="DSPc"/>
    <property type="match status" value="1"/>
</dbReference>
<dbReference type="SMART" id="SM00195">
    <property type="entry name" value="DSPc"/>
    <property type="match status" value="1"/>
</dbReference>
<dbReference type="InterPro" id="IPR052449">
    <property type="entry name" value="STYX-Interacting_Phosphatase"/>
</dbReference>
<comment type="similarity">
    <text evidence="1">Belongs to the protein-tyrosine phosphatase family. Non-receptor class subfamily.</text>
</comment>
<proteinExistence type="inferred from homology"/>
<feature type="domain" description="Tyrosine specific protein phosphatases" evidence="3">
    <location>
        <begin position="112"/>
        <end position="170"/>
    </location>
</feature>
<gene>
    <name evidence="4" type="ORF">NEZAVI_LOCUS118</name>
</gene>
<dbReference type="CDD" id="cd14522">
    <property type="entry name" value="DSP_STYX"/>
    <property type="match status" value="1"/>
</dbReference>
<sequence>MVYEGENNTFHNGLGTDEKNMSVFHSLQEFPSGTDEWKYSMRRCMQEIVPSLFLGPYSAAIKSKLNELKSQGITHIICVRHILEANFIKPNFEDQFKYLVLEIADSVTENIIHLFPIIKKFIDECLASGGKVLVHGNAGISRSAALVLAYIMQRYGITCKRAHEIVQQRRFCINPNEGFMAQLREFEAIYRAQRELTDVQPSSVKGRHKRTCEEIEEI</sequence>
<dbReference type="InterPro" id="IPR000340">
    <property type="entry name" value="Dual-sp_phosphatase_cat-dom"/>
</dbReference>
<dbReference type="PANTHER" id="PTHR46588:SF1">
    <property type="entry name" value="SERINE_THREONINE_TYROSINE-INTERACTING PROTEIN"/>
    <property type="match status" value="1"/>
</dbReference>
<dbReference type="Proteomes" id="UP001152798">
    <property type="component" value="Chromosome 1"/>
</dbReference>
<dbReference type="AlphaFoldDB" id="A0A9P0E2A9"/>
<evidence type="ECO:0008006" key="6">
    <source>
        <dbReference type="Google" id="ProtNLM"/>
    </source>
</evidence>
<dbReference type="PANTHER" id="PTHR46588">
    <property type="entry name" value="SERINE/THREONINE/TYROSINE-INTERACTING PROTEIN"/>
    <property type="match status" value="1"/>
</dbReference>
<dbReference type="PROSITE" id="PS50054">
    <property type="entry name" value="TYR_PHOSPHATASE_DUAL"/>
    <property type="match status" value="1"/>
</dbReference>
<dbReference type="PROSITE" id="PS50056">
    <property type="entry name" value="TYR_PHOSPHATASE_2"/>
    <property type="match status" value="1"/>
</dbReference>
<dbReference type="InterPro" id="IPR000387">
    <property type="entry name" value="Tyr_Pase_dom"/>
</dbReference>
<dbReference type="FunFam" id="3.90.190.10:FF:000036">
    <property type="entry name" value="Serine/threonine/tyrosine-interacting protein a"/>
    <property type="match status" value="1"/>
</dbReference>
<dbReference type="GO" id="GO:0005654">
    <property type="term" value="C:nucleoplasm"/>
    <property type="evidence" value="ECO:0007669"/>
    <property type="project" value="TreeGrafter"/>
</dbReference>
<feature type="domain" description="Tyrosine-protein phosphatase" evidence="2">
    <location>
        <begin position="43"/>
        <end position="192"/>
    </location>
</feature>
<protein>
    <recommendedName>
        <fullName evidence="6">Serine/threonine/tyrosine-interacting protein</fullName>
    </recommendedName>
</protein>
<dbReference type="EMBL" id="OV725077">
    <property type="protein sequence ID" value="CAH1388508.1"/>
    <property type="molecule type" value="Genomic_DNA"/>
</dbReference>
<name>A0A9P0E2A9_NEZVI</name>
<evidence type="ECO:0000313" key="5">
    <source>
        <dbReference type="Proteomes" id="UP001152798"/>
    </source>
</evidence>
<accession>A0A9P0E2A9</accession>
<evidence type="ECO:0000256" key="1">
    <source>
        <dbReference type="ARBA" id="ARBA00009649"/>
    </source>
</evidence>
<organism evidence="4 5">
    <name type="scientific">Nezara viridula</name>
    <name type="common">Southern green stink bug</name>
    <name type="synonym">Cimex viridulus</name>
    <dbReference type="NCBI Taxonomy" id="85310"/>
    <lineage>
        <taxon>Eukaryota</taxon>
        <taxon>Metazoa</taxon>
        <taxon>Ecdysozoa</taxon>
        <taxon>Arthropoda</taxon>
        <taxon>Hexapoda</taxon>
        <taxon>Insecta</taxon>
        <taxon>Pterygota</taxon>
        <taxon>Neoptera</taxon>
        <taxon>Paraneoptera</taxon>
        <taxon>Hemiptera</taxon>
        <taxon>Heteroptera</taxon>
        <taxon>Panheteroptera</taxon>
        <taxon>Pentatomomorpha</taxon>
        <taxon>Pentatomoidea</taxon>
        <taxon>Pentatomidae</taxon>
        <taxon>Pentatominae</taxon>
        <taxon>Nezara</taxon>
    </lineage>
</organism>
<evidence type="ECO:0000259" key="2">
    <source>
        <dbReference type="PROSITE" id="PS50054"/>
    </source>
</evidence>
<dbReference type="SUPFAM" id="SSF52799">
    <property type="entry name" value="(Phosphotyrosine protein) phosphatases II"/>
    <property type="match status" value="1"/>
</dbReference>
<dbReference type="OrthoDB" id="426001at2759"/>
<reference evidence="4" key="1">
    <citation type="submission" date="2022-01" db="EMBL/GenBank/DDBJ databases">
        <authorList>
            <person name="King R."/>
        </authorList>
    </citation>
    <scope>NUCLEOTIDE SEQUENCE</scope>
</reference>
<dbReference type="GO" id="GO:0070372">
    <property type="term" value="P:regulation of ERK1 and ERK2 cascade"/>
    <property type="evidence" value="ECO:0007669"/>
    <property type="project" value="TreeGrafter"/>
</dbReference>
<dbReference type="GO" id="GO:0005737">
    <property type="term" value="C:cytoplasm"/>
    <property type="evidence" value="ECO:0007669"/>
    <property type="project" value="TreeGrafter"/>
</dbReference>
<evidence type="ECO:0000313" key="4">
    <source>
        <dbReference type="EMBL" id="CAH1388508.1"/>
    </source>
</evidence>
<dbReference type="Gene3D" id="3.90.190.10">
    <property type="entry name" value="Protein tyrosine phosphatase superfamily"/>
    <property type="match status" value="1"/>
</dbReference>